<evidence type="ECO:0000256" key="1">
    <source>
        <dbReference type="ARBA" id="ARBA00004370"/>
    </source>
</evidence>
<dbReference type="EMBL" id="JAIWYP010000001">
    <property type="protein sequence ID" value="KAH3883541.1"/>
    <property type="molecule type" value="Genomic_DNA"/>
</dbReference>
<organism evidence="5 6">
    <name type="scientific">Dreissena polymorpha</name>
    <name type="common">Zebra mussel</name>
    <name type="synonym">Mytilus polymorpha</name>
    <dbReference type="NCBI Taxonomy" id="45954"/>
    <lineage>
        <taxon>Eukaryota</taxon>
        <taxon>Metazoa</taxon>
        <taxon>Spiralia</taxon>
        <taxon>Lophotrochozoa</taxon>
        <taxon>Mollusca</taxon>
        <taxon>Bivalvia</taxon>
        <taxon>Autobranchia</taxon>
        <taxon>Heteroconchia</taxon>
        <taxon>Euheterodonta</taxon>
        <taxon>Imparidentia</taxon>
        <taxon>Neoheterodontei</taxon>
        <taxon>Myida</taxon>
        <taxon>Dreissenoidea</taxon>
        <taxon>Dreissenidae</taxon>
        <taxon>Dreissena</taxon>
    </lineage>
</organism>
<dbReference type="GO" id="GO:0005509">
    <property type="term" value="F:calcium ion binding"/>
    <property type="evidence" value="ECO:0007669"/>
    <property type="project" value="UniProtKB-UniRule"/>
</dbReference>
<reference evidence="5" key="1">
    <citation type="journal article" date="2019" name="bioRxiv">
        <title>The Genome of the Zebra Mussel, Dreissena polymorpha: A Resource for Invasive Species Research.</title>
        <authorList>
            <person name="McCartney M.A."/>
            <person name="Auch B."/>
            <person name="Kono T."/>
            <person name="Mallez S."/>
            <person name="Zhang Y."/>
            <person name="Obille A."/>
            <person name="Becker A."/>
            <person name="Abrahante J.E."/>
            <person name="Garbe J."/>
            <person name="Badalamenti J.P."/>
            <person name="Herman A."/>
            <person name="Mangelson H."/>
            <person name="Liachko I."/>
            <person name="Sullivan S."/>
            <person name="Sone E.D."/>
            <person name="Koren S."/>
            <person name="Silverstein K.A.T."/>
            <person name="Beckman K.B."/>
            <person name="Gohl D.M."/>
        </authorList>
    </citation>
    <scope>NUCLEOTIDE SEQUENCE</scope>
    <source>
        <strain evidence="5">Duluth1</strain>
        <tissue evidence="5">Whole animal</tissue>
    </source>
</reference>
<sequence>MSVQVSDSIFTNSTNVTINILDSNDNPPVVQDYSYTNITENDNSVVGKLVTVRLPIFELNC</sequence>
<dbReference type="Proteomes" id="UP000828390">
    <property type="component" value="Unassembled WGS sequence"/>
</dbReference>
<dbReference type="InterPro" id="IPR002126">
    <property type="entry name" value="Cadherin-like_dom"/>
</dbReference>
<proteinExistence type="predicted"/>
<keyword evidence="3" id="KW-0106">Calcium</keyword>
<evidence type="ECO:0000256" key="3">
    <source>
        <dbReference type="PROSITE-ProRule" id="PRU00043"/>
    </source>
</evidence>
<feature type="domain" description="Cadherin" evidence="4">
    <location>
        <begin position="1"/>
        <end position="30"/>
    </location>
</feature>
<dbReference type="AlphaFoldDB" id="A0A9D4MX47"/>
<comment type="subcellular location">
    <subcellularLocation>
        <location evidence="1">Membrane</location>
    </subcellularLocation>
</comment>
<reference evidence="5" key="2">
    <citation type="submission" date="2020-11" db="EMBL/GenBank/DDBJ databases">
        <authorList>
            <person name="McCartney M.A."/>
            <person name="Auch B."/>
            <person name="Kono T."/>
            <person name="Mallez S."/>
            <person name="Becker A."/>
            <person name="Gohl D.M."/>
            <person name="Silverstein K.A.T."/>
            <person name="Koren S."/>
            <person name="Bechman K.B."/>
            <person name="Herman A."/>
            <person name="Abrahante J.E."/>
            <person name="Garbe J."/>
        </authorList>
    </citation>
    <scope>NUCLEOTIDE SEQUENCE</scope>
    <source>
        <strain evidence="5">Duluth1</strain>
        <tissue evidence="5">Whole animal</tissue>
    </source>
</reference>
<dbReference type="GO" id="GO:0005886">
    <property type="term" value="C:plasma membrane"/>
    <property type="evidence" value="ECO:0007669"/>
    <property type="project" value="InterPro"/>
</dbReference>
<name>A0A9D4MX47_DREPO</name>
<evidence type="ECO:0000259" key="4">
    <source>
        <dbReference type="PROSITE" id="PS50268"/>
    </source>
</evidence>
<protein>
    <recommendedName>
        <fullName evidence="4">Cadherin domain-containing protein</fullName>
    </recommendedName>
</protein>
<comment type="caution">
    <text evidence="5">The sequence shown here is derived from an EMBL/GenBank/DDBJ whole genome shotgun (WGS) entry which is preliminary data.</text>
</comment>
<keyword evidence="6" id="KW-1185">Reference proteome</keyword>
<evidence type="ECO:0000256" key="2">
    <source>
        <dbReference type="ARBA" id="ARBA00023136"/>
    </source>
</evidence>
<dbReference type="InterPro" id="IPR020894">
    <property type="entry name" value="Cadherin_CS"/>
</dbReference>
<keyword evidence="2" id="KW-0472">Membrane</keyword>
<accession>A0A9D4MX47</accession>
<gene>
    <name evidence="5" type="ORF">DPMN_007500</name>
</gene>
<evidence type="ECO:0000313" key="5">
    <source>
        <dbReference type="EMBL" id="KAH3883541.1"/>
    </source>
</evidence>
<dbReference type="GO" id="GO:0007156">
    <property type="term" value="P:homophilic cell adhesion via plasma membrane adhesion molecules"/>
    <property type="evidence" value="ECO:0007669"/>
    <property type="project" value="InterPro"/>
</dbReference>
<dbReference type="PROSITE" id="PS00232">
    <property type="entry name" value="CADHERIN_1"/>
    <property type="match status" value="1"/>
</dbReference>
<dbReference type="PROSITE" id="PS50268">
    <property type="entry name" value="CADHERIN_2"/>
    <property type="match status" value="1"/>
</dbReference>
<evidence type="ECO:0000313" key="6">
    <source>
        <dbReference type="Proteomes" id="UP000828390"/>
    </source>
</evidence>